<dbReference type="InterPro" id="IPR002942">
    <property type="entry name" value="S4_RNA-bd"/>
</dbReference>
<comment type="caution">
    <text evidence="11">The sequence shown here is derived from an EMBL/GenBank/DDBJ whole genome shotgun (WGS) entry which is preliminary data.</text>
</comment>
<dbReference type="PROSITE" id="PS50889">
    <property type="entry name" value="S4"/>
    <property type="match status" value="1"/>
</dbReference>
<dbReference type="PANTHER" id="PTHR11831:SF4">
    <property type="entry name" value="SMALL RIBOSOMAL SUBUNIT PROTEIN US4M"/>
    <property type="match status" value="1"/>
</dbReference>
<feature type="domain" description="RNA-binding S4" evidence="9">
    <location>
        <begin position="85"/>
        <end position="149"/>
    </location>
</feature>
<dbReference type="SMART" id="SM00363">
    <property type="entry name" value="S4"/>
    <property type="match status" value="1"/>
</dbReference>
<accession>A0A2M7TJZ7</accession>
<dbReference type="EMBL" id="PFNL01000069">
    <property type="protein sequence ID" value="PIZ46999.1"/>
    <property type="molecule type" value="Genomic_DNA"/>
</dbReference>
<dbReference type="CDD" id="cd00165">
    <property type="entry name" value="S4"/>
    <property type="match status" value="1"/>
</dbReference>
<dbReference type="GO" id="GO:0042274">
    <property type="term" value="P:ribosomal small subunit biogenesis"/>
    <property type="evidence" value="ECO:0007669"/>
    <property type="project" value="TreeGrafter"/>
</dbReference>
<evidence type="ECO:0000256" key="3">
    <source>
        <dbReference type="ARBA" id="ARBA00022884"/>
    </source>
</evidence>
<dbReference type="InterPro" id="IPR001912">
    <property type="entry name" value="Ribosomal_uS4_N"/>
</dbReference>
<evidence type="ECO:0000256" key="5">
    <source>
        <dbReference type="ARBA" id="ARBA00023274"/>
    </source>
</evidence>
<feature type="domain" description="Small ribosomal subunit protein uS4 N-terminal" evidence="10">
    <location>
        <begin position="3"/>
        <end position="84"/>
    </location>
</feature>
<sequence length="193" mass="22623">MARYTGPQKKRDRRFGLLQETIVEAPRSKTRRRPRRKSEYGIRLEEKQKVRHIYGVLERQFKRYFARAHKNPSNTGLVLMEQLEKRLDNVIYRLGFAPTRRGARQIVNHGHVTINGGRVDIPSYSVSPGEKIELKEHILAIPMVTESLENKEETQVPSWLRRSGNIGTVVRELTEDDIRDDVDIRLIIEYYSK</sequence>
<dbReference type="SUPFAM" id="SSF55174">
    <property type="entry name" value="Alpha-L RNA-binding motif"/>
    <property type="match status" value="1"/>
</dbReference>
<protein>
    <recommendedName>
        <fullName evidence="6 7">Small ribosomal subunit protein uS4</fullName>
    </recommendedName>
</protein>
<dbReference type="GO" id="GO:0019843">
    <property type="term" value="F:rRNA binding"/>
    <property type="evidence" value="ECO:0007669"/>
    <property type="project" value="UniProtKB-UniRule"/>
</dbReference>
<comment type="function">
    <text evidence="7">One of the primary rRNA binding proteins, it binds directly to 16S rRNA where it nucleates assembly of the body of the 30S subunit.</text>
</comment>
<dbReference type="InterPro" id="IPR022801">
    <property type="entry name" value="Ribosomal_uS4"/>
</dbReference>
<keyword evidence="5 7" id="KW-0687">Ribonucleoprotein</keyword>
<dbReference type="PROSITE" id="PS00632">
    <property type="entry name" value="RIBOSOMAL_S4"/>
    <property type="match status" value="1"/>
</dbReference>
<dbReference type="InterPro" id="IPR005709">
    <property type="entry name" value="Ribosomal_uS4_bac-type"/>
</dbReference>
<dbReference type="HAMAP" id="MF_01306_B">
    <property type="entry name" value="Ribosomal_uS4_B"/>
    <property type="match status" value="1"/>
</dbReference>
<evidence type="ECO:0000259" key="10">
    <source>
        <dbReference type="SMART" id="SM01390"/>
    </source>
</evidence>
<dbReference type="InterPro" id="IPR018079">
    <property type="entry name" value="Ribosomal_uS4_CS"/>
</dbReference>
<evidence type="ECO:0000256" key="4">
    <source>
        <dbReference type="ARBA" id="ARBA00022980"/>
    </source>
</evidence>
<evidence type="ECO:0000256" key="1">
    <source>
        <dbReference type="ARBA" id="ARBA00007465"/>
    </source>
</evidence>
<evidence type="ECO:0000256" key="8">
    <source>
        <dbReference type="RuleBase" id="RU003699"/>
    </source>
</evidence>
<dbReference type="InterPro" id="IPR036986">
    <property type="entry name" value="S4_RNA-bd_sf"/>
</dbReference>
<dbReference type="NCBIfam" id="NF003717">
    <property type="entry name" value="PRK05327.1"/>
    <property type="match status" value="1"/>
</dbReference>
<proteinExistence type="inferred from homology"/>
<evidence type="ECO:0000313" key="12">
    <source>
        <dbReference type="Proteomes" id="UP000228920"/>
    </source>
</evidence>
<reference evidence="12" key="1">
    <citation type="submission" date="2017-09" db="EMBL/GenBank/DDBJ databases">
        <title>Depth-based differentiation of microbial function through sediment-hosted aquifers and enrichment of novel symbionts in the deep terrestrial subsurface.</title>
        <authorList>
            <person name="Probst A.J."/>
            <person name="Ladd B."/>
            <person name="Jarett J.K."/>
            <person name="Geller-Mcgrath D.E."/>
            <person name="Sieber C.M.K."/>
            <person name="Emerson J.B."/>
            <person name="Anantharaman K."/>
            <person name="Thomas B.C."/>
            <person name="Malmstrom R."/>
            <person name="Stieglmeier M."/>
            <person name="Klingl A."/>
            <person name="Woyke T."/>
            <person name="Ryan C.M."/>
            <person name="Banfield J.F."/>
        </authorList>
    </citation>
    <scope>NUCLEOTIDE SEQUENCE [LARGE SCALE GENOMIC DNA]</scope>
</reference>
<dbReference type="Pfam" id="PF00163">
    <property type="entry name" value="Ribosomal_S4"/>
    <property type="match status" value="1"/>
</dbReference>
<dbReference type="GO" id="GO:0003735">
    <property type="term" value="F:structural constituent of ribosome"/>
    <property type="evidence" value="ECO:0007669"/>
    <property type="project" value="InterPro"/>
</dbReference>
<dbReference type="PANTHER" id="PTHR11831">
    <property type="entry name" value="30S 40S RIBOSOMAL PROTEIN"/>
    <property type="match status" value="1"/>
</dbReference>
<dbReference type="Pfam" id="PF01479">
    <property type="entry name" value="S4"/>
    <property type="match status" value="1"/>
</dbReference>
<dbReference type="SMART" id="SM01390">
    <property type="entry name" value="Ribosomal_S4"/>
    <property type="match status" value="1"/>
</dbReference>
<dbReference type="NCBIfam" id="TIGR01017">
    <property type="entry name" value="rpsD_bact"/>
    <property type="match status" value="1"/>
</dbReference>
<dbReference type="Gene3D" id="1.10.1050.10">
    <property type="entry name" value="Ribosomal Protein S4 Delta 41, Chain A, domain 1"/>
    <property type="match status" value="1"/>
</dbReference>
<dbReference type="GO" id="GO:0015935">
    <property type="term" value="C:small ribosomal subunit"/>
    <property type="evidence" value="ECO:0007669"/>
    <property type="project" value="InterPro"/>
</dbReference>
<dbReference type="Gene3D" id="3.10.290.10">
    <property type="entry name" value="RNA-binding S4 domain"/>
    <property type="match status" value="1"/>
</dbReference>
<keyword evidence="3 7" id="KW-0694">RNA-binding</keyword>
<dbReference type="AlphaFoldDB" id="A0A2M7TJZ7"/>
<comment type="function">
    <text evidence="7">With S5 and S12 plays an important role in translational accuracy.</text>
</comment>
<evidence type="ECO:0000313" key="11">
    <source>
        <dbReference type="EMBL" id="PIZ46999.1"/>
    </source>
</evidence>
<dbReference type="FunFam" id="3.10.290.10:FF:000001">
    <property type="entry name" value="30S ribosomal protein S4"/>
    <property type="match status" value="1"/>
</dbReference>
<organism evidence="11 12">
    <name type="scientific">candidate division WWE3 bacterium CG_4_10_14_0_2_um_filter_41_14</name>
    <dbReference type="NCBI Taxonomy" id="1975072"/>
    <lineage>
        <taxon>Bacteria</taxon>
        <taxon>Katanobacteria</taxon>
    </lineage>
</organism>
<keyword evidence="4 7" id="KW-0689">Ribosomal protein</keyword>
<name>A0A2M7TJZ7_UNCKA</name>
<evidence type="ECO:0000256" key="6">
    <source>
        <dbReference type="ARBA" id="ARBA00035254"/>
    </source>
</evidence>
<comment type="similarity">
    <text evidence="1 7 8">Belongs to the universal ribosomal protein uS4 family.</text>
</comment>
<comment type="subunit">
    <text evidence="7">Part of the 30S ribosomal subunit. Contacts protein S5. The interaction surface between S4 and S5 is involved in control of translational fidelity.</text>
</comment>
<keyword evidence="2 7" id="KW-0699">rRNA-binding</keyword>
<gene>
    <name evidence="7" type="primary">rpsD</name>
    <name evidence="11" type="ORF">COY32_02485</name>
</gene>
<evidence type="ECO:0000256" key="7">
    <source>
        <dbReference type="HAMAP-Rule" id="MF_01306"/>
    </source>
</evidence>
<dbReference type="Proteomes" id="UP000228920">
    <property type="component" value="Unassembled WGS sequence"/>
</dbReference>
<evidence type="ECO:0000259" key="9">
    <source>
        <dbReference type="SMART" id="SM00363"/>
    </source>
</evidence>
<evidence type="ECO:0000256" key="2">
    <source>
        <dbReference type="ARBA" id="ARBA00022730"/>
    </source>
</evidence>
<dbReference type="GO" id="GO:0006412">
    <property type="term" value="P:translation"/>
    <property type="evidence" value="ECO:0007669"/>
    <property type="project" value="UniProtKB-UniRule"/>
</dbReference>